<reference evidence="1 2" key="1">
    <citation type="submission" date="2017-10" db="EMBL/GenBank/DDBJ databases">
        <title>Genomics of the genus Arcobacter.</title>
        <authorList>
            <person name="Perez-Cataluna A."/>
            <person name="Figueras M.J."/>
        </authorList>
    </citation>
    <scope>NUCLEOTIDE SEQUENCE [LARGE SCALE GENOMIC DNA]</scope>
    <source>
        <strain evidence="1 2">DSM 24636</strain>
    </source>
</reference>
<protein>
    <submittedName>
        <fullName evidence="1">Uncharacterized protein</fullName>
    </submittedName>
</protein>
<accession>A0A4Q0Y0L9</accession>
<name>A0A4Q0Y0L9_9BACT</name>
<evidence type="ECO:0000313" key="1">
    <source>
        <dbReference type="EMBL" id="RXJ63580.1"/>
    </source>
</evidence>
<dbReference type="STRING" id="877500.GCA_000935065_00139"/>
<comment type="caution">
    <text evidence="1">The sequence shown here is derived from an EMBL/GenBank/DDBJ whole genome shotgun (WGS) entry which is preliminary data.</text>
</comment>
<dbReference type="RefSeq" id="WP_129081627.1">
    <property type="nucleotide sequence ID" value="NZ_CP041070.1"/>
</dbReference>
<organism evidence="1 2">
    <name type="scientific">Halarcobacter anaerophilus</name>
    <dbReference type="NCBI Taxonomy" id="877500"/>
    <lineage>
        <taxon>Bacteria</taxon>
        <taxon>Pseudomonadati</taxon>
        <taxon>Campylobacterota</taxon>
        <taxon>Epsilonproteobacteria</taxon>
        <taxon>Campylobacterales</taxon>
        <taxon>Arcobacteraceae</taxon>
        <taxon>Halarcobacter</taxon>
    </lineage>
</organism>
<gene>
    <name evidence="1" type="ORF">CRV06_05145</name>
</gene>
<dbReference type="AlphaFoldDB" id="A0A4Q0Y0L9"/>
<evidence type="ECO:0000313" key="2">
    <source>
        <dbReference type="Proteomes" id="UP000290191"/>
    </source>
</evidence>
<proteinExistence type="predicted"/>
<dbReference type="EMBL" id="PDKO01000003">
    <property type="protein sequence ID" value="RXJ63580.1"/>
    <property type="molecule type" value="Genomic_DNA"/>
</dbReference>
<dbReference type="OrthoDB" id="5339711at2"/>
<keyword evidence="2" id="KW-1185">Reference proteome</keyword>
<dbReference type="Proteomes" id="UP000290191">
    <property type="component" value="Unassembled WGS sequence"/>
</dbReference>
<sequence length="125" mass="14245">MILIGDKIVPYETCFFIDAKEKIENTEPNSTLIFNYNEELLIFCKENNITCAVIVTNIKEAVYCNALNSKYIICKKNIAKSIQKVAENYMFDSKVLAVIKKSDEIEEIALAEIDGVIYSHLLNKI</sequence>